<feature type="binding site" evidence="2">
    <location>
        <position position="79"/>
    </location>
    <ligand>
        <name>Mg(2+)</name>
        <dbReference type="ChEBI" id="CHEBI:18420"/>
        <label>3</label>
    </ligand>
</feature>
<dbReference type="PANTHER" id="PTHR30270">
    <property type="entry name" value="THIAMINE-MONOPHOSPHATE KINASE"/>
    <property type="match status" value="1"/>
</dbReference>
<keyword evidence="1 2" id="KW-0784">Thiamine biosynthesis</keyword>
<feature type="binding site" evidence="2">
    <location>
        <begin position="125"/>
        <end position="126"/>
    </location>
    <ligand>
        <name>ATP</name>
        <dbReference type="ChEBI" id="CHEBI:30616"/>
    </ligand>
</feature>
<dbReference type="Proteomes" id="UP000265964">
    <property type="component" value="Unassembled WGS sequence"/>
</dbReference>
<proteinExistence type="inferred from homology"/>
<evidence type="ECO:0000313" key="4">
    <source>
        <dbReference type="EMBL" id="RIY37919.1"/>
    </source>
</evidence>
<feature type="binding site" evidence="2">
    <location>
        <position position="51"/>
    </location>
    <ligand>
        <name>Mg(2+)</name>
        <dbReference type="ChEBI" id="CHEBI:18420"/>
        <label>2</label>
    </ligand>
</feature>
<dbReference type="InterPro" id="IPR036921">
    <property type="entry name" value="PurM-like_N_sf"/>
</dbReference>
<feature type="binding site" evidence="2">
    <location>
        <position position="51"/>
    </location>
    <ligand>
        <name>Mg(2+)</name>
        <dbReference type="ChEBI" id="CHEBI:18420"/>
        <label>1</label>
    </ligand>
</feature>
<dbReference type="InterPro" id="IPR006283">
    <property type="entry name" value="ThiL-like"/>
</dbReference>
<dbReference type="AlphaFoldDB" id="A0A3A1YL16"/>
<feature type="binding site" evidence="2">
    <location>
        <position position="50"/>
    </location>
    <ligand>
        <name>Mg(2+)</name>
        <dbReference type="ChEBI" id="CHEBI:18420"/>
        <label>1</label>
    </ligand>
</feature>
<comment type="function">
    <text evidence="2">Catalyzes the ATP-dependent phosphorylation of thiamine-monophosphate (TMP) to form thiamine-pyrophosphate (TPP), the active form of vitamin B1.</text>
</comment>
<feature type="binding site" evidence="2">
    <location>
        <position position="328"/>
    </location>
    <ligand>
        <name>substrate</name>
    </ligand>
</feature>
<feature type="binding site" evidence="2">
    <location>
        <position position="58"/>
    </location>
    <ligand>
        <name>substrate</name>
    </ligand>
</feature>
<keyword evidence="2" id="KW-0479">Metal-binding</keyword>
<dbReference type="CDD" id="cd02194">
    <property type="entry name" value="ThiL"/>
    <property type="match status" value="1"/>
</dbReference>
<feature type="binding site" evidence="2">
    <location>
        <position position="34"/>
    </location>
    <ligand>
        <name>Mg(2+)</name>
        <dbReference type="ChEBI" id="CHEBI:18420"/>
        <label>3</label>
    </ligand>
</feature>
<keyword evidence="2" id="KW-0547">Nucleotide-binding</keyword>
<keyword evidence="2 4" id="KW-0418">Kinase</keyword>
<comment type="caution">
    <text evidence="4">The sequence shown here is derived from an EMBL/GenBank/DDBJ whole genome shotgun (WGS) entry which is preliminary data.</text>
</comment>
<comment type="miscellaneous">
    <text evidence="2">Reaction mechanism of ThiL seems to utilize a direct, inline transfer of the gamma-phosphate of ATP to TMP rather than a phosphorylated enzyme intermediate.</text>
</comment>
<dbReference type="PANTHER" id="PTHR30270:SF0">
    <property type="entry name" value="THIAMINE-MONOPHOSPHATE KINASE"/>
    <property type="match status" value="1"/>
</dbReference>
<evidence type="ECO:0000256" key="1">
    <source>
        <dbReference type="ARBA" id="ARBA00022977"/>
    </source>
</evidence>
<feature type="binding site" evidence="2">
    <location>
        <position position="272"/>
    </location>
    <ligand>
        <name>Mg(2+)</name>
        <dbReference type="ChEBI" id="CHEBI:18420"/>
        <label>5</label>
    </ligand>
</feature>
<organism evidence="4 5">
    <name type="scientific">Psittacicella gerlachiana</name>
    <dbReference type="NCBI Taxonomy" id="2028574"/>
    <lineage>
        <taxon>Bacteria</taxon>
        <taxon>Pseudomonadati</taxon>
        <taxon>Pseudomonadota</taxon>
        <taxon>Gammaproteobacteria</taxon>
        <taxon>Pasteurellales</taxon>
        <taxon>Psittacicellaceae</taxon>
        <taxon>Psittacicella</taxon>
    </lineage>
</organism>
<feature type="binding site" evidence="2">
    <location>
        <position position="79"/>
    </location>
    <ligand>
        <name>Mg(2+)</name>
        <dbReference type="ChEBI" id="CHEBI:18420"/>
        <label>2</label>
    </ligand>
</feature>
<dbReference type="GO" id="GO:0009229">
    <property type="term" value="P:thiamine diphosphate biosynthetic process"/>
    <property type="evidence" value="ECO:0007669"/>
    <property type="project" value="UniProtKB-UniRule"/>
</dbReference>
<feature type="binding site" evidence="2">
    <location>
        <position position="151"/>
    </location>
    <ligand>
        <name>ATP</name>
        <dbReference type="ChEBI" id="CHEBI:30616"/>
    </ligand>
</feature>
<comment type="similarity">
    <text evidence="2">Belongs to the thiamine-monophosphate kinase family.</text>
</comment>
<dbReference type="OrthoDB" id="9802811at2"/>
<evidence type="ECO:0000256" key="2">
    <source>
        <dbReference type="HAMAP-Rule" id="MF_02128"/>
    </source>
</evidence>
<feature type="domain" description="PurM-like N-terminal" evidence="3">
    <location>
        <begin position="32"/>
        <end position="143"/>
    </location>
</feature>
<gene>
    <name evidence="2 4" type="primary">thiL</name>
    <name evidence="4" type="ORF">CKF59_01145</name>
</gene>
<dbReference type="Gene3D" id="3.90.650.10">
    <property type="entry name" value="PurM-like C-terminal domain"/>
    <property type="match status" value="1"/>
</dbReference>
<dbReference type="Pfam" id="PF00586">
    <property type="entry name" value="AIRS"/>
    <property type="match status" value="1"/>
</dbReference>
<dbReference type="GO" id="GO:0005524">
    <property type="term" value="F:ATP binding"/>
    <property type="evidence" value="ECO:0007669"/>
    <property type="project" value="UniProtKB-UniRule"/>
</dbReference>
<dbReference type="UniPathway" id="UPA00060">
    <property type="reaction ID" value="UER00142"/>
</dbReference>
<protein>
    <recommendedName>
        <fullName evidence="2">Thiamine-monophosphate kinase</fullName>
        <shortName evidence="2">TMP kinase</shortName>
        <shortName evidence="2">Thiamine-phosphate kinase</shortName>
        <ecNumber evidence="2">2.7.4.16</ecNumber>
    </recommendedName>
</protein>
<evidence type="ECO:0000259" key="3">
    <source>
        <dbReference type="Pfam" id="PF00586"/>
    </source>
</evidence>
<reference evidence="4 5" key="1">
    <citation type="submission" date="2017-08" db="EMBL/GenBank/DDBJ databases">
        <title>Reclassification of Bisgaard taxon 37 and 44.</title>
        <authorList>
            <person name="Christensen H."/>
        </authorList>
    </citation>
    <scope>NUCLEOTIDE SEQUENCE [LARGE SCALE GENOMIC DNA]</scope>
    <source>
        <strain evidence="4 5">EEAB3T1</strain>
    </source>
</reference>
<dbReference type="EMBL" id="NRJF01000029">
    <property type="protein sequence ID" value="RIY37919.1"/>
    <property type="molecule type" value="Genomic_DNA"/>
</dbReference>
<sequence>MALGEFNLIAKYFAQPQELLGHPMVSETSDLGDDCAIVQVKSGYDLLVTTDTMVENSHFYPEIHPYDLGYKAVVTNLSDIVSKGGIPTWVSLALTLPQAHPTWLEAFSQGLFDALQVYNVRLIGGDTVQGKELSVTITAQGTVAHNQAFTRKAAQVGDAIFVTGTLGAAYAGFRLLEALHQKYFANYSNPITTFAPAFTVGVSTHSVYQSSRFPLISSQEVDYSCFIKDPSQAEFYRNLCQTLIVKNLHPQTLTKFVQRFHGYVNASMDISDGLFSDLRHILELSQVNAQINLEALPAHPYLKPLVELTDPQQLLLSSPEILALKGGEDYQILFTVGADKVESFKAEIAKSGLLGLITQIGTITPATPEQLQAARASSETLAIGSNFVPQVSYYKNGEEVNLSQLIEQDIFTKTQDQELAHKTVNSLIFEHFN</sequence>
<dbReference type="InterPro" id="IPR016188">
    <property type="entry name" value="PurM-like_N"/>
</dbReference>
<accession>A0A3A1YL16</accession>
<keyword evidence="2" id="KW-0460">Magnesium</keyword>
<feature type="binding site" evidence="2">
    <location>
        <position position="126"/>
    </location>
    <ligand>
        <name>Mg(2+)</name>
        <dbReference type="ChEBI" id="CHEBI:18420"/>
        <label>1</label>
    </ligand>
</feature>
<evidence type="ECO:0000313" key="5">
    <source>
        <dbReference type="Proteomes" id="UP000265964"/>
    </source>
</evidence>
<feature type="binding site" evidence="2">
    <location>
        <position position="49"/>
    </location>
    <ligand>
        <name>Mg(2+)</name>
        <dbReference type="ChEBI" id="CHEBI:18420"/>
        <label>4</label>
    </ligand>
</feature>
<feature type="binding site" evidence="2">
    <location>
        <position position="34"/>
    </location>
    <ligand>
        <name>Mg(2+)</name>
        <dbReference type="ChEBI" id="CHEBI:18420"/>
        <label>4</label>
    </ligand>
</feature>
<dbReference type="Gene3D" id="3.30.1330.10">
    <property type="entry name" value="PurM-like, N-terminal domain"/>
    <property type="match status" value="1"/>
</dbReference>
<dbReference type="EC" id="2.7.4.16" evidence="2"/>
<dbReference type="GO" id="GO:0009228">
    <property type="term" value="P:thiamine biosynthetic process"/>
    <property type="evidence" value="ECO:0007669"/>
    <property type="project" value="UniProtKB-KW"/>
</dbReference>
<dbReference type="NCBIfam" id="TIGR01379">
    <property type="entry name" value="thiL"/>
    <property type="match status" value="1"/>
</dbReference>
<feature type="binding site" evidence="2">
    <location>
        <position position="429"/>
    </location>
    <ligand>
        <name>substrate</name>
    </ligand>
</feature>
<keyword evidence="5" id="KW-1185">Reference proteome</keyword>
<name>A0A3A1YL16_9GAMM</name>
<feature type="binding site" evidence="2">
    <location>
        <position position="269"/>
    </location>
    <ligand>
        <name>Mg(2+)</name>
        <dbReference type="ChEBI" id="CHEBI:18420"/>
        <label>3</label>
    </ligand>
</feature>
<comment type="caution">
    <text evidence="2">Lacks conserved residue(s) required for the propagation of feature annotation.</text>
</comment>
<keyword evidence="2" id="KW-0067">ATP-binding</keyword>
<comment type="pathway">
    <text evidence="2">Cofactor biosynthesis; thiamine diphosphate biosynthesis; thiamine diphosphate from thiamine phosphate: step 1/1.</text>
</comment>
<comment type="catalytic activity">
    <reaction evidence="2">
        <text>thiamine phosphate + ATP = thiamine diphosphate + ADP</text>
        <dbReference type="Rhea" id="RHEA:15913"/>
        <dbReference type="ChEBI" id="CHEBI:30616"/>
        <dbReference type="ChEBI" id="CHEBI:37575"/>
        <dbReference type="ChEBI" id="CHEBI:58937"/>
        <dbReference type="ChEBI" id="CHEBI:456216"/>
        <dbReference type="EC" id="2.7.4.16"/>
    </reaction>
</comment>
<dbReference type="GO" id="GO:0000287">
    <property type="term" value="F:magnesium ion binding"/>
    <property type="evidence" value="ECO:0007669"/>
    <property type="project" value="UniProtKB-UniRule"/>
</dbReference>
<dbReference type="GO" id="GO:0009030">
    <property type="term" value="F:thiamine-phosphate kinase activity"/>
    <property type="evidence" value="ECO:0007669"/>
    <property type="project" value="UniProtKB-UniRule"/>
</dbReference>
<feature type="binding site" evidence="2">
    <location>
        <position position="271"/>
    </location>
    <ligand>
        <name>ATP</name>
        <dbReference type="ChEBI" id="CHEBI:30616"/>
    </ligand>
</feature>
<dbReference type="HAMAP" id="MF_02128">
    <property type="entry name" value="TMP_kinase"/>
    <property type="match status" value="1"/>
</dbReference>
<feature type="binding site" evidence="2">
    <location>
        <position position="79"/>
    </location>
    <ligand>
        <name>Mg(2+)</name>
        <dbReference type="ChEBI" id="CHEBI:18420"/>
        <label>4</label>
    </ligand>
</feature>
<keyword evidence="2" id="KW-0808">Transferase</keyword>
<dbReference type="InterPro" id="IPR036676">
    <property type="entry name" value="PurM-like_C_sf"/>
</dbReference>
<dbReference type="RefSeq" id="WP_119534148.1">
    <property type="nucleotide sequence ID" value="NZ_NRJF01000029.1"/>
</dbReference>
<dbReference type="SUPFAM" id="SSF55326">
    <property type="entry name" value="PurM N-terminal domain-like"/>
    <property type="match status" value="1"/>
</dbReference>
<dbReference type="SUPFAM" id="SSF56042">
    <property type="entry name" value="PurM C-terminal domain-like"/>
    <property type="match status" value="1"/>
</dbReference>